<dbReference type="PROSITE" id="PS51257">
    <property type="entry name" value="PROKAR_LIPOPROTEIN"/>
    <property type="match status" value="1"/>
</dbReference>
<accession>A0A9D0YQC3</accession>
<comment type="caution">
    <text evidence="1">The sequence shown here is derived from an EMBL/GenBank/DDBJ whole genome shotgun (WGS) entry which is preliminary data.</text>
</comment>
<gene>
    <name evidence="1" type="ORF">EYH37_02505</name>
</gene>
<protein>
    <recommendedName>
        <fullName evidence="3">Thioredoxin-like fold domain-containing protein</fullName>
    </recommendedName>
</protein>
<evidence type="ECO:0008006" key="3">
    <source>
        <dbReference type="Google" id="ProtNLM"/>
    </source>
</evidence>
<name>A0A9D0YQC3_AQUAO</name>
<sequence length="307" mass="35958">MFFRIFALTFTAFLFFSCGEESSSPLPPPKAPNESYIPLKGEEREFQEKILRSVFPPSWEVLDIYLVIPSEDKDLKKYLVRFYSQVDHAVFRRYLWFSPKGEVLFTSAYKVDGEKAYPLIPPKGKEYPLENVTWVLDFERIAFSANLPVSLTKGRETVYLVWNPYCKVCYQKWKEILKNAREKSVTLKIIPYHNLYYPLDNPYMLLYILYRSQKEGLLSVLENYYENSKDFNDFLERLKRDTFANLGKIPKENYNSLGFALKQIYQVLAQAKVFTVPTTVRLIEVKTRLGLAKGYVYVGELKIDPSP</sequence>
<evidence type="ECO:0000313" key="1">
    <source>
        <dbReference type="EMBL" id="HIP98225.1"/>
    </source>
</evidence>
<dbReference type="AlphaFoldDB" id="A0A9D0YQC3"/>
<dbReference type="EMBL" id="DQVE01000025">
    <property type="protein sequence ID" value="HIP98225.1"/>
    <property type="molecule type" value="Genomic_DNA"/>
</dbReference>
<organism evidence="1 2">
    <name type="scientific">Aquifex aeolicus</name>
    <dbReference type="NCBI Taxonomy" id="63363"/>
    <lineage>
        <taxon>Bacteria</taxon>
        <taxon>Pseudomonadati</taxon>
        <taxon>Aquificota</taxon>
        <taxon>Aquificia</taxon>
        <taxon>Aquificales</taxon>
        <taxon>Aquificaceae</taxon>
        <taxon>Aquifex</taxon>
    </lineage>
</organism>
<dbReference type="SUPFAM" id="SSF52833">
    <property type="entry name" value="Thioredoxin-like"/>
    <property type="match status" value="1"/>
</dbReference>
<reference evidence="1" key="1">
    <citation type="journal article" date="2020" name="ISME J.">
        <title>Gammaproteobacteria mediating utilization of methyl-, sulfur- and petroleum organic compounds in deep ocean hydrothermal plumes.</title>
        <authorList>
            <person name="Zhou Z."/>
            <person name="Liu Y."/>
            <person name="Pan J."/>
            <person name="Cron B.R."/>
            <person name="Toner B.M."/>
            <person name="Anantharaman K."/>
            <person name="Breier J.A."/>
            <person name="Dick G.J."/>
            <person name="Li M."/>
        </authorList>
    </citation>
    <scope>NUCLEOTIDE SEQUENCE</scope>
    <source>
        <strain evidence="1">SZUA-1501</strain>
    </source>
</reference>
<proteinExistence type="predicted"/>
<dbReference type="Proteomes" id="UP000606463">
    <property type="component" value="Unassembled WGS sequence"/>
</dbReference>
<dbReference type="InterPro" id="IPR036249">
    <property type="entry name" value="Thioredoxin-like_sf"/>
</dbReference>
<dbReference type="Gene3D" id="3.40.30.10">
    <property type="entry name" value="Glutaredoxin"/>
    <property type="match status" value="1"/>
</dbReference>
<evidence type="ECO:0000313" key="2">
    <source>
        <dbReference type="Proteomes" id="UP000606463"/>
    </source>
</evidence>